<dbReference type="Proteomes" id="UP000624703">
    <property type="component" value="Unassembled WGS sequence"/>
</dbReference>
<dbReference type="InterPro" id="IPR000589">
    <property type="entry name" value="Ribosomal_uS15"/>
</dbReference>
<evidence type="ECO:0000313" key="6">
    <source>
        <dbReference type="EMBL" id="MBK1791480.1"/>
    </source>
</evidence>
<dbReference type="GO" id="GO:0006412">
    <property type="term" value="P:translation"/>
    <property type="evidence" value="ECO:0007669"/>
    <property type="project" value="UniProtKB-UniRule"/>
</dbReference>
<dbReference type="GO" id="GO:0022627">
    <property type="term" value="C:cytosolic small ribosomal subunit"/>
    <property type="evidence" value="ECO:0007669"/>
    <property type="project" value="TreeGrafter"/>
</dbReference>
<evidence type="ECO:0000256" key="3">
    <source>
        <dbReference type="HAMAP-Rule" id="MF_01343"/>
    </source>
</evidence>
<name>A0A8J7MF02_9BACT</name>
<evidence type="ECO:0000256" key="5">
    <source>
        <dbReference type="RuleBase" id="RU004524"/>
    </source>
</evidence>
<comment type="function">
    <text evidence="3">Forms an intersubunit bridge (bridge B4) with the 23S rRNA of the 50S subunit in the ribosome.</text>
</comment>
<dbReference type="HAMAP" id="MF_01343_B">
    <property type="entry name" value="Ribosomal_uS15_B"/>
    <property type="match status" value="1"/>
</dbReference>
<sequence length="85" mass="9914">MSENTINPQDYRLHEGDTGSADYQVAVLTKRIIELTEHLKIHKKDFASRRGLLSMVANRRKLLDYLKKQSPERYQKCLTGLGLRR</sequence>
<evidence type="ECO:0000256" key="1">
    <source>
        <dbReference type="ARBA" id="ARBA00022980"/>
    </source>
</evidence>
<dbReference type="GO" id="GO:0019843">
    <property type="term" value="F:rRNA binding"/>
    <property type="evidence" value="ECO:0007669"/>
    <property type="project" value="UniProtKB-UniRule"/>
</dbReference>
<organism evidence="6 7">
    <name type="scientific">Persicirhabdus sediminis</name>
    <dbReference type="NCBI Taxonomy" id="454144"/>
    <lineage>
        <taxon>Bacteria</taxon>
        <taxon>Pseudomonadati</taxon>
        <taxon>Verrucomicrobiota</taxon>
        <taxon>Verrucomicrobiia</taxon>
        <taxon>Verrucomicrobiales</taxon>
        <taxon>Verrucomicrobiaceae</taxon>
        <taxon>Persicirhabdus</taxon>
    </lineage>
</organism>
<evidence type="ECO:0000256" key="2">
    <source>
        <dbReference type="ARBA" id="ARBA00023274"/>
    </source>
</evidence>
<dbReference type="CDD" id="cd00353">
    <property type="entry name" value="Ribosomal_S15p_S13e"/>
    <property type="match status" value="1"/>
</dbReference>
<keyword evidence="7" id="KW-1185">Reference proteome</keyword>
<dbReference type="SMART" id="SM01387">
    <property type="entry name" value="Ribosomal_S15"/>
    <property type="match status" value="1"/>
</dbReference>
<dbReference type="PANTHER" id="PTHR23321">
    <property type="entry name" value="RIBOSOMAL PROTEIN S15, BACTERIAL AND ORGANELLAR"/>
    <property type="match status" value="1"/>
</dbReference>
<evidence type="ECO:0000256" key="4">
    <source>
        <dbReference type="RuleBase" id="RU003919"/>
    </source>
</evidence>
<dbReference type="Pfam" id="PF00312">
    <property type="entry name" value="Ribosomal_S15"/>
    <property type="match status" value="1"/>
</dbReference>
<dbReference type="EMBL" id="JAENIM010000039">
    <property type="protein sequence ID" value="MBK1791480.1"/>
    <property type="molecule type" value="Genomic_DNA"/>
</dbReference>
<accession>A0A8J7MF02</accession>
<dbReference type="InterPro" id="IPR005290">
    <property type="entry name" value="Ribosomal_uS15_bac-type"/>
</dbReference>
<dbReference type="PANTHER" id="PTHR23321:SF26">
    <property type="entry name" value="SMALL RIBOSOMAL SUBUNIT PROTEIN US15M"/>
    <property type="match status" value="1"/>
</dbReference>
<comment type="subunit">
    <text evidence="3">Part of the 30S ribosomal subunit. Forms a bridge to the 50S subunit in the 70S ribosome, contacting the 23S rRNA.</text>
</comment>
<reference evidence="6" key="1">
    <citation type="submission" date="2021-01" db="EMBL/GenBank/DDBJ databases">
        <title>Modified the classification status of verrucomicrobia.</title>
        <authorList>
            <person name="Feng X."/>
        </authorList>
    </citation>
    <scope>NUCLEOTIDE SEQUENCE</scope>
    <source>
        <strain evidence="6">_KCTC 22039</strain>
    </source>
</reference>
<evidence type="ECO:0000313" key="7">
    <source>
        <dbReference type="Proteomes" id="UP000624703"/>
    </source>
</evidence>
<protein>
    <recommendedName>
        <fullName evidence="3">Small ribosomal subunit protein uS15</fullName>
    </recommendedName>
</protein>
<dbReference type="GO" id="GO:0003735">
    <property type="term" value="F:structural constituent of ribosome"/>
    <property type="evidence" value="ECO:0007669"/>
    <property type="project" value="InterPro"/>
</dbReference>
<dbReference type="Gene3D" id="1.10.287.10">
    <property type="entry name" value="S15/NS1, RNA-binding"/>
    <property type="match status" value="1"/>
</dbReference>
<keyword evidence="3 5" id="KW-0694">RNA-binding</keyword>
<dbReference type="NCBIfam" id="TIGR00952">
    <property type="entry name" value="S15_bact"/>
    <property type="match status" value="1"/>
</dbReference>
<proteinExistence type="inferred from homology"/>
<gene>
    <name evidence="3 6" type="primary">rpsO</name>
    <name evidence="6" type="ORF">JIN82_09980</name>
</gene>
<dbReference type="AlphaFoldDB" id="A0A8J7MF02"/>
<keyword evidence="1 3" id="KW-0689">Ribosomal protein</keyword>
<dbReference type="PROSITE" id="PS00362">
    <property type="entry name" value="RIBOSOMAL_S15"/>
    <property type="match status" value="1"/>
</dbReference>
<keyword evidence="2 3" id="KW-0687">Ribonucleoprotein</keyword>
<comment type="caution">
    <text evidence="6">The sequence shown here is derived from an EMBL/GenBank/DDBJ whole genome shotgun (WGS) entry which is preliminary data.</text>
</comment>
<keyword evidence="3 5" id="KW-0699">rRNA-binding</keyword>
<dbReference type="InterPro" id="IPR009068">
    <property type="entry name" value="uS15_NS1_RNA-bd_sf"/>
</dbReference>
<comment type="function">
    <text evidence="3 5">One of the primary rRNA binding proteins, it binds directly to 16S rRNA where it helps nucleate assembly of the platform of the 30S subunit by binding and bridging several RNA helices of the 16S rRNA.</text>
</comment>
<dbReference type="SUPFAM" id="SSF47060">
    <property type="entry name" value="S15/NS1 RNA-binding domain"/>
    <property type="match status" value="1"/>
</dbReference>
<comment type="similarity">
    <text evidence="3 4">Belongs to the universal ribosomal protein uS15 family.</text>
</comment>
<dbReference type="Gene3D" id="6.10.250.3130">
    <property type="match status" value="1"/>
</dbReference>